<dbReference type="Pfam" id="PF18766">
    <property type="entry name" value="SWI2_SNF2"/>
    <property type="match status" value="1"/>
</dbReference>
<sequence length="112" mass="12648">MIKAAELLFKAQDAEKPTILLMIDRNELEDQMLKNLAAVGMANVAHANTMAELLRLLRQDYRGIVVSMIHKFRDMPANVNERKNIFVLIDEAHRTTGGDLGTFLMAGLRDRP</sequence>
<dbReference type="PANTHER" id="PTHR30195:SF15">
    <property type="entry name" value="TYPE I RESTRICTION ENZYME HINDI ENDONUCLEASE SUBUNIT"/>
    <property type="match status" value="1"/>
</dbReference>
<proteinExistence type="predicted"/>
<evidence type="ECO:0000256" key="1">
    <source>
        <dbReference type="ARBA" id="ARBA00022747"/>
    </source>
</evidence>
<dbReference type="Gene3D" id="3.40.50.300">
    <property type="entry name" value="P-loop containing nucleotide triphosphate hydrolases"/>
    <property type="match status" value="1"/>
</dbReference>
<feature type="domain" description="SWI2/SNF2 ATPase" evidence="2">
    <location>
        <begin position="1"/>
        <end position="108"/>
    </location>
</feature>
<gene>
    <name evidence="3" type="ORF">CP49_40690</name>
</gene>
<keyword evidence="4" id="KW-1185">Reference proteome</keyword>
<comment type="caution">
    <text evidence="3">The sequence shown here is derived from an EMBL/GenBank/DDBJ whole genome shotgun (WGS) entry which is preliminary data.</text>
</comment>
<accession>A0A0R3K843</accession>
<dbReference type="Proteomes" id="UP000051913">
    <property type="component" value="Unassembled WGS sequence"/>
</dbReference>
<evidence type="ECO:0000313" key="4">
    <source>
        <dbReference type="Proteomes" id="UP000051913"/>
    </source>
</evidence>
<reference evidence="3 4" key="1">
    <citation type="submission" date="2014-03" db="EMBL/GenBank/DDBJ databases">
        <title>Bradyrhizobium valentinum sp. nov., isolated from effective nodules of Lupinus mariae-josephae, a lupine endemic of basic-lime soils in Eastern Spain.</title>
        <authorList>
            <person name="Duran D."/>
            <person name="Rey L."/>
            <person name="Navarro A."/>
            <person name="Busquets A."/>
            <person name="Imperial J."/>
            <person name="Ruiz-Argueso T."/>
        </authorList>
    </citation>
    <scope>NUCLEOTIDE SEQUENCE [LARGE SCALE GENOMIC DNA]</scope>
    <source>
        <strain evidence="3 4">LmjM3</strain>
    </source>
</reference>
<keyword evidence="1" id="KW-0680">Restriction system</keyword>
<dbReference type="PANTHER" id="PTHR30195">
    <property type="entry name" value="TYPE I SITE-SPECIFIC DEOXYRIBONUCLEASE PROTEIN SUBUNIT M AND R"/>
    <property type="match status" value="1"/>
</dbReference>
<dbReference type="AlphaFoldDB" id="A0A0R3K843"/>
<dbReference type="InterPro" id="IPR051268">
    <property type="entry name" value="Type-I_R_enzyme_R_subunit"/>
</dbReference>
<dbReference type="EMBL" id="LLXX01000233">
    <property type="protein sequence ID" value="KRQ91735.1"/>
    <property type="molecule type" value="Genomic_DNA"/>
</dbReference>
<dbReference type="InterPro" id="IPR040980">
    <property type="entry name" value="SWI2_SNF2"/>
</dbReference>
<evidence type="ECO:0000313" key="3">
    <source>
        <dbReference type="EMBL" id="KRQ91735.1"/>
    </source>
</evidence>
<dbReference type="SUPFAM" id="SSF52540">
    <property type="entry name" value="P-loop containing nucleoside triphosphate hydrolases"/>
    <property type="match status" value="1"/>
</dbReference>
<name>A0A0R3K843_9BRAD</name>
<dbReference type="GO" id="GO:0009307">
    <property type="term" value="P:DNA restriction-modification system"/>
    <property type="evidence" value="ECO:0007669"/>
    <property type="project" value="UniProtKB-KW"/>
</dbReference>
<organism evidence="3 4">
    <name type="scientific">Bradyrhizobium valentinum</name>
    <dbReference type="NCBI Taxonomy" id="1518501"/>
    <lineage>
        <taxon>Bacteria</taxon>
        <taxon>Pseudomonadati</taxon>
        <taxon>Pseudomonadota</taxon>
        <taxon>Alphaproteobacteria</taxon>
        <taxon>Hyphomicrobiales</taxon>
        <taxon>Nitrobacteraceae</taxon>
        <taxon>Bradyrhizobium</taxon>
    </lineage>
</organism>
<evidence type="ECO:0000259" key="2">
    <source>
        <dbReference type="Pfam" id="PF18766"/>
    </source>
</evidence>
<dbReference type="InterPro" id="IPR027417">
    <property type="entry name" value="P-loop_NTPase"/>
</dbReference>
<protein>
    <recommendedName>
        <fullName evidence="2">SWI2/SNF2 ATPase domain-containing protein</fullName>
    </recommendedName>
</protein>